<gene>
    <name evidence="3" type="ORF">GCM10023321_60840</name>
</gene>
<dbReference type="InterPro" id="IPR025164">
    <property type="entry name" value="Toastrack_DUF4097"/>
</dbReference>
<evidence type="ECO:0000256" key="1">
    <source>
        <dbReference type="SAM" id="MobiDB-lite"/>
    </source>
</evidence>
<reference evidence="4" key="1">
    <citation type="journal article" date="2019" name="Int. J. Syst. Evol. Microbiol.">
        <title>The Global Catalogue of Microorganisms (GCM) 10K type strain sequencing project: providing services to taxonomists for standard genome sequencing and annotation.</title>
        <authorList>
            <consortium name="The Broad Institute Genomics Platform"/>
            <consortium name="The Broad Institute Genome Sequencing Center for Infectious Disease"/>
            <person name="Wu L."/>
            <person name="Ma J."/>
        </authorList>
    </citation>
    <scope>NUCLEOTIDE SEQUENCE [LARGE SCALE GENOMIC DNA]</scope>
    <source>
        <strain evidence="4">JCM 18303</strain>
    </source>
</reference>
<evidence type="ECO:0000313" key="4">
    <source>
        <dbReference type="Proteomes" id="UP001428817"/>
    </source>
</evidence>
<name>A0ABP9QV27_9PSEU</name>
<accession>A0ABP9QV27</accession>
<evidence type="ECO:0000259" key="2">
    <source>
        <dbReference type="Pfam" id="PF13349"/>
    </source>
</evidence>
<proteinExistence type="predicted"/>
<dbReference type="Pfam" id="PF13349">
    <property type="entry name" value="DUF4097"/>
    <property type="match status" value="1"/>
</dbReference>
<sequence length="341" mass="34928">MTEDSTPPQDTPEQPENTERTERWDCSGPAELDLSLDVGRIEVALDEAVTSVRLTLRADEHGGGWTRGLSGVLGWINEVTGPSGSIRIGNREFNLRSKDLGFGGPDIDLTGLAGSDLGDEAVRATEVRWSEPRLVVRSPSTLPLRIVPLVLTVAAPAQSRITLRTGAGDITVTGPAGTASVNTVSGSVELDDVAGNLEVGTGSGRATVGAVAGRLQAKTASGDLSLAEVHGPAQLRTGSGDLRLGLVRADLHARTASGDLVVQDAEAGTYDLTTGSGNLRVGVHAGVAARLDLRSGSGQVRSDLDVNDSAPPSGGSAKLDIHGRTGSGDVLVTRALSAAAS</sequence>
<dbReference type="RefSeq" id="WP_185065276.1">
    <property type="nucleotide sequence ID" value="NZ_BAABJP010000039.1"/>
</dbReference>
<dbReference type="Proteomes" id="UP001428817">
    <property type="component" value="Unassembled WGS sequence"/>
</dbReference>
<feature type="region of interest" description="Disordered" evidence="1">
    <location>
        <begin position="299"/>
        <end position="322"/>
    </location>
</feature>
<feature type="domain" description="DUF4097" evidence="2">
    <location>
        <begin position="159"/>
        <end position="332"/>
    </location>
</feature>
<protein>
    <submittedName>
        <fullName evidence="3">DUF4097 family beta strand repeat-containing protein</fullName>
    </submittedName>
</protein>
<dbReference type="PANTHER" id="PTHR34094">
    <property type="match status" value="1"/>
</dbReference>
<evidence type="ECO:0000313" key="3">
    <source>
        <dbReference type="EMBL" id="GAA5167763.1"/>
    </source>
</evidence>
<organism evidence="3 4">
    <name type="scientific">Pseudonocardia eucalypti</name>
    <dbReference type="NCBI Taxonomy" id="648755"/>
    <lineage>
        <taxon>Bacteria</taxon>
        <taxon>Bacillati</taxon>
        <taxon>Actinomycetota</taxon>
        <taxon>Actinomycetes</taxon>
        <taxon>Pseudonocardiales</taxon>
        <taxon>Pseudonocardiaceae</taxon>
        <taxon>Pseudonocardia</taxon>
    </lineage>
</organism>
<dbReference type="Gene3D" id="2.160.20.120">
    <property type="match status" value="1"/>
</dbReference>
<dbReference type="EMBL" id="BAABJP010000039">
    <property type="protein sequence ID" value="GAA5167763.1"/>
    <property type="molecule type" value="Genomic_DNA"/>
</dbReference>
<keyword evidence="4" id="KW-1185">Reference proteome</keyword>
<feature type="region of interest" description="Disordered" evidence="1">
    <location>
        <begin position="1"/>
        <end position="26"/>
    </location>
</feature>
<feature type="compositionally biased region" description="Polar residues" evidence="1">
    <location>
        <begin position="1"/>
        <end position="15"/>
    </location>
</feature>
<dbReference type="PANTHER" id="PTHR34094:SF1">
    <property type="entry name" value="PROTEIN FAM185A"/>
    <property type="match status" value="1"/>
</dbReference>
<comment type="caution">
    <text evidence="3">The sequence shown here is derived from an EMBL/GenBank/DDBJ whole genome shotgun (WGS) entry which is preliminary data.</text>
</comment>